<evidence type="ECO:0000313" key="2">
    <source>
        <dbReference type="EMBL" id="GER88198.1"/>
    </source>
</evidence>
<name>A0A5J4KFH3_9CHLR</name>
<evidence type="ECO:0000256" key="1">
    <source>
        <dbReference type="SAM" id="MobiDB-lite"/>
    </source>
</evidence>
<comment type="caution">
    <text evidence="2">The sequence shown here is derived from an EMBL/GenBank/DDBJ whole genome shotgun (WGS) entry which is preliminary data.</text>
</comment>
<evidence type="ECO:0000313" key="3">
    <source>
        <dbReference type="Proteomes" id="UP000326912"/>
    </source>
</evidence>
<feature type="compositionally biased region" description="Polar residues" evidence="1">
    <location>
        <begin position="167"/>
        <end position="204"/>
    </location>
</feature>
<protein>
    <submittedName>
        <fullName evidence="2">Uncharacterized protein</fullName>
    </submittedName>
</protein>
<gene>
    <name evidence="2" type="ORF">KDW_23600</name>
</gene>
<feature type="region of interest" description="Disordered" evidence="1">
    <location>
        <begin position="163"/>
        <end position="219"/>
    </location>
</feature>
<dbReference type="EMBL" id="BKZW01000001">
    <property type="protein sequence ID" value="GER88198.1"/>
    <property type="molecule type" value="Genomic_DNA"/>
</dbReference>
<dbReference type="RefSeq" id="WP_151756124.1">
    <property type="nucleotide sequence ID" value="NZ_BKZW01000001.1"/>
</dbReference>
<dbReference type="AlphaFoldDB" id="A0A5J4KFH3"/>
<feature type="compositionally biased region" description="Polar residues" evidence="1">
    <location>
        <begin position="1"/>
        <end position="18"/>
    </location>
</feature>
<sequence length="267" mass="29159">MSDQTNGKVQEEQATTPRIFNPNDHLMQIRSGQTSKDYLPVQWRLVWFRSAFPHGVIETEMLHLDMDRDTEEEAFAWNAERRRSEKVIKQAKGFCVFRATVRDGVGGMATGTKSEKAASFGDFIEKAETGAIGRALAALGYGTQFTGDEWEEAHRIVDSPVDRQPVASANGSSQSGPASSLVSVRPSANPNNGSAHNAPATNGNRPADNDTPASATEQQLSSIRKLCDHLGKVFPEDAANMSFLGAKKMLQQLTAEYRESKQNSKAS</sequence>
<proteinExistence type="predicted"/>
<reference evidence="2 3" key="1">
    <citation type="submission" date="2019-10" db="EMBL/GenBank/DDBJ databases">
        <title>Dictyobacter vulcani sp. nov., within the class Ktedonobacteria, isolated from soil of volcanic Mt. Zao.</title>
        <authorList>
            <person name="Zheng Y."/>
            <person name="Wang C.M."/>
            <person name="Sakai Y."/>
            <person name="Abe K."/>
            <person name="Yokota A."/>
            <person name="Yabe S."/>
        </authorList>
    </citation>
    <scope>NUCLEOTIDE SEQUENCE [LARGE SCALE GENOMIC DNA]</scope>
    <source>
        <strain evidence="2 3">W12</strain>
    </source>
</reference>
<organism evidence="2 3">
    <name type="scientific">Dictyobacter vulcani</name>
    <dbReference type="NCBI Taxonomy" id="2607529"/>
    <lineage>
        <taxon>Bacteria</taxon>
        <taxon>Bacillati</taxon>
        <taxon>Chloroflexota</taxon>
        <taxon>Ktedonobacteria</taxon>
        <taxon>Ktedonobacterales</taxon>
        <taxon>Dictyobacteraceae</taxon>
        <taxon>Dictyobacter</taxon>
    </lineage>
</organism>
<dbReference type="Proteomes" id="UP000326912">
    <property type="component" value="Unassembled WGS sequence"/>
</dbReference>
<feature type="region of interest" description="Disordered" evidence="1">
    <location>
        <begin position="1"/>
        <end position="21"/>
    </location>
</feature>
<keyword evidence="3" id="KW-1185">Reference proteome</keyword>
<accession>A0A5J4KFH3</accession>